<evidence type="ECO:0000259" key="11">
    <source>
        <dbReference type="Pfam" id="PF03717"/>
    </source>
</evidence>
<dbReference type="RefSeq" id="WP_012744778.1">
    <property type="nucleotide sequence ID" value="NC_012785.1"/>
</dbReference>
<keyword evidence="12" id="KW-0808">Transferase</keyword>
<evidence type="ECO:0000256" key="9">
    <source>
        <dbReference type="ARBA" id="ARBA00023316"/>
    </source>
</evidence>
<dbReference type="Gene3D" id="3.90.1310.10">
    <property type="entry name" value="Penicillin-binding protein 2a (Domain 2)"/>
    <property type="match status" value="1"/>
</dbReference>
<comment type="subcellular location">
    <subcellularLocation>
        <location evidence="2">Cell membrane</location>
    </subcellularLocation>
    <subcellularLocation>
        <location evidence="1">Membrane</location>
        <topology evidence="1">Single-pass membrane protein</topology>
    </subcellularLocation>
</comment>
<dbReference type="KEGG" id="kol:Kole_0266"/>
<keyword evidence="4" id="KW-0812">Transmembrane</keyword>
<reference evidence="12 13" key="1">
    <citation type="submission" date="2009-06" db="EMBL/GenBank/DDBJ databases">
        <title>Complete sequence of Thermotogales bacterium TBF 19.5.1.</title>
        <authorList>
            <consortium name="US DOE Joint Genome Institute"/>
            <person name="Lucas S."/>
            <person name="Copeland A."/>
            <person name="Lapidus A."/>
            <person name="Glavina del Rio T."/>
            <person name="Tice H."/>
            <person name="Bruce D."/>
            <person name="Goodwin L."/>
            <person name="Pitluck S."/>
            <person name="Chertkov O."/>
            <person name="Brettin T."/>
            <person name="Detter J.C."/>
            <person name="Han C."/>
            <person name="Schmutz J."/>
            <person name="Larimer F."/>
            <person name="Land M."/>
            <person name="Hauser L."/>
            <person name="Kyrpides N."/>
            <person name="Ovchinnikova G."/>
            <person name="Noll K."/>
        </authorList>
    </citation>
    <scope>NUCLEOTIDE SEQUENCE [LARGE SCALE GENOMIC DNA]</scope>
    <source>
        <strain evidence="13">ATCC BAA-1733 / DSM 21960 / TBF 19.5.1</strain>
    </source>
</reference>
<evidence type="ECO:0000259" key="10">
    <source>
        <dbReference type="Pfam" id="PF00905"/>
    </source>
</evidence>
<feature type="domain" description="Penicillin-binding protein transpeptidase" evidence="10">
    <location>
        <begin position="226"/>
        <end position="544"/>
    </location>
</feature>
<dbReference type="GO" id="GO:0071972">
    <property type="term" value="F:peptidoglycan L,D-transpeptidase activity"/>
    <property type="evidence" value="ECO:0007669"/>
    <property type="project" value="TreeGrafter"/>
</dbReference>
<dbReference type="Proteomes" id="UP000002382">
    <property type="component" value="Chromosome"/>
</dbReference>
<dbReference type="HOGENOM" id="CLU_009289_1_2_0"/>
<dbReference type="eggNOG" id="COG0768">
    <property type="taxonomic scope" value="Bacteria"/>
</dbReference>
<dbReference type="GO" id="GO:0071555">
    <property type="term" value="P:cell wall organization"/>
    <property type="evidence" value="ECO:0007669"/>
    <property type="project" value="UniProtKB-KW"/>
</dbReference>
<dbReference type="Gene3D" id="3.40.710.10">
    <property type="entry name" value="DD-peptidase/beta-lactamase superfamily"/>
    <property type="match status" value="1"/>
</dbReference>
<dbReference type="InterPro" id="IPR001460">
    <property type="entry name" value="PCN-bd_Tpept"/>
</dbReference>
<dbReference type="GO" id="GO:0016757">
    <property type="term" value="F:glycosyltransferase activity"/>
    <property type="evidence" value="ECO:0007669"/>
    <property type="project" value="UniProtKB-KW"/>
</dbReference>
<evidence type="ECO:0000256" key="8">
    <source>
        <dbReference type="ARBA" id="ARBA00023136"/>
    </source>
</evidence>
<dbReference type="InterPro" id="IPR050515">
    <property type="entry name" value="Beta-lactam/transpept"/>
</dbReference>
<dbReference type="InterPro" id="IPR036138">
    <property type="entry name" value="PBP_dimer_sf"/>
</dbReference>
<keyword evidence="12" id="KW-0328">Glycosyltransferase</keyword>
<name>C5CD47_KOSOT</name>
<dbReference type="GO" id="GO:0008360">
    <property type="term" value="P:regulation of cell shape"/>
    <property type="evidence" value="ECO:0007669"/>
    <property type="project" value="UniProtKB-KW"/>
</dbReference>
<dbReference type="OrthoDB" id="9770103at2"/>
<dbReference type="PANTHER" id="PTHR30627:SF2">
    <property type="entry name" value="PEPTIDOGLYCAN D,D-TRANSPEPTIDASE MRDA"/>
    <property type="match status" value="1"/>
</dbReference>
<keyword evidence="13" id="KW-1185">Reference proteome</keyword>
<evidence type="ECO:0000256" key="4">
    <source>
        <dbReference type="ARBA" id="ARBA00022692"/>
    </source>
</evidence>
<evidence type="ECO:0000256" key="2">
    <source>
        <dbReference type="ARBA" id="ARBA00004236"/>
    </source>
</evidence>
<reference evidence="12 13" key="2">
    <citation type="journal article" date="2011" name="J. Bacteriol.">
        <title>Genome Sequence of Kosmotoga olearia Strain TBF 19.5.1, a Thermophilic Bacterium with a Wide Growth Temperature Range, Isolated from the Troll B Oil Platform in the North Sea.</title>
        <authorList>
            <person name="Swithers K.S."/>
            <person name="Dipippo J.L."/>
            <person name="Bruce D.C."/>
            <person name="Detter C."/>
            <person name="Tapia R."/>
            <person name="Han S."/>
            <person name="Goodwin L.A."/>
            <person name="Han J."/>
            <person name="Woyke T."/>
            <person name="Pitluck S."/>
            <person name="Pennacchio L."/>
            <person name="Nolan M."/>
            <person name="Mikhailova N."/>
            <person name="Land M.L."/>
            <person name="Nesbo C.L."/>
            <person name="Gogarten J.P."/>
            <person name="Noll K.M."/>
        </authorList>
    </citation>
    <scope>NUCLEOTIDE SEQUENCE [LARGE SCALE GENOMIC DNA]</scope>
    <source>
        <strain evidence="13">ATCC BAA-1733 / DSM 21960 / TBF 19.5.1</strain>
    </source>
</reference>
<proteinExistence type="predicted"/>
<keyword evidence="5" id="KW-0133">Cell shape</keyword>
<evidence type="ECO:0000256" key="7">
    <source>
        <dbReference type="ARBA" id="ARBA00022989"/>
    </source>
</evidence>
<dbReference type="PANTHER" id="PTHR30627">
    <property type="entry name" value="PEPTIDOGLYCAN D,D-TRANSPEPTIDASE"/>
    <property type="match status" value="1"/>
</dbReference>
<dbReference type="SUPFAM" id="SSF56519">
    <property type="entry name" value="Penicillin binding protein dimerisation domain"/>
    <property type="match status" value="1"/>
</dbReference>
<dbReference type="GO" id="GO:0008658">
    <property type="term" value="F:penicillin binding"/>
    <property type="evidence" value="ECO:0007669"/>
    <property type="project" value="InterPro"/>
</dbReference>
<keyword evidence="9" id="KW-0961">Cell wall biogenesis/degradation</keyword>
<keyword evidence="7" id="KW-1133">Transmembrane helix</keyword>
<gene>
    <name evidence="12" type="ordered locus">Kole_0266</name>
</gene>
<dbReference type="EMBL" id="CP001634">
    <property type="protein sequence ID" value="ACR78991.1"/>
    <property type="molecule type" value="Genomic_DNA"/>
</dbReference>
<dbReference type="SUPFAM" id="SSF56601">
    <property type="entry name" value="beta-lactamase/transpeptidase-like"/>
    <property type="match status" value="1"/>
</dbReference>
<feature type="domain" description="Penicillin-binding protein dimerisation" evidence="11">
    <location>
        <begin position="49"/>
        <end position="190"/>
    </location>
</feature>
<keyword evidence="3" id="KW-1003">Cell membrane</keyword>
<evidence type="ECO:0000256" key="1">
    <source>
        <dbReference type="ARBA" id="ARBA00004167"/>
    </source>
</evidence>
<dbReference type="STRING" id="521045.Kole_0266"/>
<dbReference type="InterPro" id="IPR012338">
    <property type="entry name" value="Beta-lactam/transpept-like"/>
</dbReference>
<evidence type="ECO:0000256" key="6">
    <source>
        <dbReference type="ARBA" id="ARBA00022984"/>
    </source>
</evidence>
<dbReference type="GO" id="GO:0005886">
    <property type="term" value="C:plasma membrane"/>
    <property type="evidence" value="ECO:0007669"/>
    <property type="project" value="UniProtKB-SubCell"/>
</dbReference>
<dbReference type="Pfam" id="PF00905">
    <property type="entry name" value="Transpeptidase"/>
    <property type="match status" value="1"/>
</dbReference>
<dbReference type="Pfam" id="PF03717">
    <property type="entry name" value="PBP_dimer"/>
    <property type="match status" value="1"/>
</dbReference>
<protein>
    <submittedName>
        <fullName evidence="12">Penicillin-binding protein 2</fullName>
        <ecNumber evidence="12">2.4.1.129</ecNumber>
    </submittedName>
</protein>
<keyword evidence="6" id="KW-0573">Peptidoglycan synthesis</keyword>
<dbReference type="GO" id="GO:0009252">
    <property type="term" value="P:peptidoglycan biosynthetic process"/>
    <property type="evidence" value="ECO:0007669"/>
    <property type="project" value="UniProtKB-KW"/>
</dbReference>
<sequence length="550" mass="61706">MNSKRIDLLFLFFLLGAGLFIFRLFQFQILEHKEFQAEVEKIITRVSSIEAPRGRIFDRNGIPLAWNEPIYILKKKVPFLSEKIRSILYTALNRADDATSTIRKLEAFGEVEAHLRADYIHLLEDSDEIDVEEHFVRRYSENPGIAHVVGYITSEEQPVRGIEKFYNDLLTGKNGLKLLKVDNHGKVVSVLEKTEPIPGEDLVLTIDASLSSYAYSLLKSYNRPGAVIVMKTDGQILAMASNPSYSPEQFSLGLSDREWTRLKYDPEGPLLNRAVSPYPPGSIIKPFISMVALSEKVSPDATIFCSGIFQYKDSEGHTLAVFSDWYLYGHKEVDLRRALAVSCNVYFYELGLKLGIDTLTHYAELTGIFGKTGIDLEEREGLMPSREWKFKTYGEPWYPGDTILTYIGQGYALMTPLEVTRMTAIIATKGCEVVPYIYRRSATNEKDFHLSEDAWETIIAGMKDVISRAGTGPADRGTAYHAFKGFPYDVAGKTGTAENTGNVPHSWFTGFSPVDDPEIIVTVFVENGGYGSTTAAAIARKIFEAYYGIR</sequence>
<dbReference type="AlphaFoldDB" id="C5CD47"/>
<evidence type="ECO:0000256" key="5">
    <source>
        <dbReference type="ARBA" id="ARBA00022960"/>
    </source>
</evidence>
<dbReference type="InterPro" id="IPR005311">
    <property type="entry name" value="PBP_dimer"/>
</dbReference>
<keyword evidence="8" id="KW-0472">Membrane</keyword>
<dbReference type="EC" id="2.4.1.129" evidence="12"/>
<evidence type="ECO:0000313" key="12">
    <source>
        <dbReference type="EMBL" id="ACR78991.1"/>
    </source>
</evidence>
<organism evidence="12 13">
    <name type="scientific">Kosmotoga olearia (strain ATCC BAA-1733 / DSM 21960 / TBF 19.5.1)</name>
    <dbReference type="NCBI Taxonomy" id="521045"/>
    <lineage>
        <taxon>Bacteria</taxon>
        <taxon>Thermotogati</taxon>
        <taxon>Thermotogota</taxon>
        <taxon>Thermotogae</taxon>
        <taxon>Kosmotogales</taxon>
        <taxon>Kosmotogaceae</taxon>
        <taxon>Kosmotoga</taxon>
    </lineage>
</organism>
<evidence type="ECO:0000256" key="3">
    <source>
        <dbReference type="ARBA" id="ARBA00022475"/>
    </source>
</evidence>
<evidence type="ECO:0000313" key="13">
    <source>
        <dbReference type="Proteomes" id="UP000002382"/>
    </source>
</evidence>
<accession>C5CD47</accession>